<proteinExistence type="predicted"/>
<dbReference type="RefSeq" id="WP_095654929.1">
    <property type="nucleotide sequence ID" value="NZ_NPOA01000004.1"/>
</dbReference>
<organism evidence="1 2">
    <name type="scientific">Virgibacillus profundi</name>
    <dbReference type="NCBI Taxonomy" id="2024555"/>
    <lineage>
        <taxon>Bacteria</taxon>
        <taxon>Bacillati</taxon>
        <taxon>Bacillota</taxon>
        <taxon>Bacilli</taxon>
        <taxon>Bacillales</taxon>
        <taxon>Bacillaceae</taxon>
        <taxon>Virgibacillus</taxon>
    </lineage>
</organism>
<dbReference type="Pfam" id="PF13238">
    <property type="entry name" value="AAA_18"/>
    <property type="match status" value="1"/>
</dbReference>
<protein>
    <recommendedName>
        <fullName evidence="3">(d)CMP kinase</fullName>
    </recommendedName>
</protein>
<dbReference type="SUPFAM" id="SSF52540">
    <property type="entry name" value="P-loop containing nucleoside triphosphate hydrolases"/>
    <property type="match status" value="1"/>
</dbReference>
<dbReference type="EMBL" id="NPOA01000004">
    <property type="protein sequence ID" value="PAV30327.1"/>
    <property type="molecule type" value="Genomic_DNA"/>
</dbReference>
<keyword evidence="2" id="KW-1185">Reference proteome</keyword>
<dbReference type="PRINTS" id="PR01100">
    <property type="entry name" value="SHIKIMTKNASE"/>
</dbReference>
<sequence>MNILIDGVDASGKSTVAHKLSDKLNMLEVRGSSFELADCTNEELYKHFTKVANLDNAIIQRGIYSNRTYATLYQDYAILSHEQRTTIEDKFKDNTVVIYLTAPEETIINRLEERGDDYVTTDKVSSILGLYKTVMTDAISNSVAVLTYDTSKLSSDEIVEDIIKVIQEPEEHLSDE</sequence>
<dbReference type="OrthoDB" id="2924167at2"/>
<dbReference type="Gene3D" id="3.40.50.300">
    <property type="entry name" value="P-loop containing nucleotide triphosphate hydrolases"/>
    <property type="match status" value="1"/>
</dbReference>
<evidence type="ECO:0000313" key="1">
    <source>
        <dbReference type="EMBL" id="PAV30327.1"/>
    </source>
</evidence>
<evidence type="ECO:0000313" key="2">
    <source>
        <dbReference type="Proteomes" id="UP000218887"/>
    </source>
</evidence>
<gene>
    <name evidence="1" type="ORF">CIL05_07605</name>
</gene>
<dbReference type="InterPro" id="IPR027417">
    <property type="entry name" value="P-loop_NTPase"/>
</dbReference>
<reference evidence="1 2" key="1">
    <citation type="submission" date="2017-08" db="EMBL/GenBank/DDBJ databases">
        <title>Virgibacillus indicus sp. nov. and Virgibacillus profoundi sp. nov, two moderately halophilic bacteria isolated from marine sediment by using the Microfluidic Streak Plate.</title>
        <authorList>
            <person name="Xu B."/>
            <person name="Hu B."/>
            <person name="Wang J."/>
            <person name="Zhu Y."/>
            <person name="Huang L."/>
            <person name="Du W."/>
            <person name="Huang Y."/>
        </authorList>
    </citation>
    <scope>NUCLEOTIDE SEQUENCE [LARGE SCALE GENOMIC DNA]</scope>
    <source>
        <strain evidence="1 2">IO3-P3-H5</strain>
    </source>
</reference>
<comment type="caution">
    <text evidence="1">The sequence shown here is derived from an EMBL/GenBank/DDBJ whole genome shotgun (WGS) entry which is preliminary data.</text>
</comment>
<accession>A0A2A2IF97</accession>
<name>A0A2A2IF97_9BACI</name>
<evidence type="ECO:0008006" key="3">
    <source>
        <dbReference type="Google" id="ProtNLM"/>
    </source>
</evidence>
<dbReference type="Proteomes" id="UP000218887">
    <property type="component" value="Unassembled WGS sequence"/>
</dbReference>
<dbReference type="AlphaFoldDB" id="A0A2A2IF97"/>